<dbReference type="EMBL" id="JAABOA010000714">
    <property type="protein sequence ID" value="KAF9583386.1"/>
    <property type="molecule type" value="Genomic_DNA"/>
</dbReference>
<dbReference type="OrthoDB" id="10268014at2759"/>
<dbReference type="SUPFAM" id="SSF56059">
    <property type="entry name" value="Glutathione synthetase ATP-binding domain-like"/>
    <property type="match status" value="1"/>
</dbReference>
<protein>
    <submittedName>
        <fullName evidence="2">Uncharacterized protein</fullName>
    </submittedName>
</protein>
<reference evidence="2" key="1">
    <citation type="journal article" date="2020" name="Fungal Divers.">
        <title>Resolving the Mortierellaceae phylogeny through synthesis of multi-gene phylogenetics and phylogenomics.</title>
        <authorList>
            <person name="Vandepol N."/>
            <person name="Liber J."/>
            <person name="Desiro A."/>
            <person name="Na H."/>
            <person name="Kennedy M."/>
            <person name="Barry K."/>
            <person name="Grigoriev I.V."/>
            <person name="Miller A.N."/>
            <person name="O'Donnell K."/>
            <person name="Stajich J.E."/>
            <person name="Bonito G."/>
        </authorList>
    </citation>
    <scope>NUCLEOTIDE SEQUENCE</scope>
    <source>
        <strain evidence="2">KOD1015</strain>
    </source>
</reference>
<feature type="region of interest" description="Disordered" evidence="1">
    <location>
        <begin position="1"/>
        <end position="73"/>
    </location>
</feature>
<feature type="compositionally biased region" description="Low complexity" evidence="1">
    <location>
        <begin position="12"/>
        <end position="21"/>
    </location>
</feature>
<accession>A0A9P6FZ49</accession>
<gene>
    <name evidence="2" type="ORF">BGW38_009594</name>
</gene>
<name>A0A9P6FZ49_9FUNG</name>
<dbReference type="AlphaFoldDB" id="A0A9P6FZ49"/>
<comment type="caution">
    <text evidence="2">The sequence shown here is derived from an EMBL/GenBank/DDBJ whole genome shotgun (WGS) entry which is preliminary data.</text>
</comment>
<feature type="compositionally biased region" description="Basic and acidic residues" evidence="1">
    <location>
        <begin position="45"/>
        <end position="65"/>
    </location>
</feature>
<proteinExistence type="predicted"/>
<evidence type="ECO:0000313" key="2">
    <source>
        <dbReference type="EMBL" id="KAF9583386.1"/>
    </source>
</evidence>
<dbReference type="Proteomes" id="UP000780801">
    <property type="component" value="Unassembled WGS sequence"/>
</dbReference>
<evidence type="ECO:0000256" key="1">
    <source>
        <dbReference type="SAM" id="MobiDB-lite"/>
    </source>
</evidence>
<keyword evidence="3" id="KW-1185">Reference proteome</keyword>
<organism evidence="2 3">
    <name type="scientific">Lunasporangiospora selenospora</name>
    <dbReference type="NCBI Taxonomy" id="979761"/>
    <lineage>
        <taxon>Eukaryota</taxon>
        <taxon>Fungi</taxon>
        <taxon>Fungi incertae sedis</taxon>
        <taxon>Mucoromycota</taxon>
        <taxon>Mortierellomycotina</taxon>
        <taxon>Mortierellomycetes</taxon>
        <taxon>Mortierellales</taxon>
        <taxon>Mortierellaceae</taxon>
        <taxon>Lunasporangiospora</taxon>
    </lineage>
</organism>
<sequence length="552" mass="62197">MMNTIVRPPAVPAASGPSPVVQETNCEPSKAIAVQPSQPGVDANDSNKRRNEELDKARVETEARTGIRSGRAVTSESWETDKHYYARVLNAQIHPMVGYFFSLGNERVIARYMHLNPQVNEQTLRNCLEYVPKHFLWAGSDLLNVTTASGQRQMIIVETNSCPSGQKSMPLLTELDEHGGYRSVLETTFIASLQKVDKSLGSLAVVYDKNLMEASGYAATLAELAHEKVWLVEYRDSDQDPSVKWVDRLMYIRDEHKEWHPIRACFRYVIQRPWNRFPLVTRTLVINRTIACLAGGRNKSVAAKAYELLNAELVDSGLHIHVPETIHNVTKSEIPLWLDSMGGHAVVKVPYNCAGQGVYTITSKQELQLFMESPQRYDKFIVQSLVGNSSWSSSTRPGKYYHVGTLPNKKNDIFVTDMRMMVTGGKDGFRPICIYSCKARKPLLNQLREDPTTTSWEMLGTNLSVIDPATEEWSTDTSRLLLMDRKDFNQLGLGVDDLIDAYIQTILAVIAIDKMCQRLLKEDSSVESGLKFDLELFQALNPDPALWKEILL</sequence>
<evidence type="ECO:0000313" key="3">
    <source>
        <dbReference type="Proteomes" id="UP000780801"/>
    </source>
</evidence>